<keyword evidence="2" id="KW-1185">Reference proteome</keyword>
<dbReference type="EMBL" id="WOFH01000018">
    <property type="protein sequence ID" value="MUN42081.1"/>
    <property type="molecule type" value="Genomic_DNA"/>
</dbReference>
<keyword evidence="1" id="KW-0238">DNA-binding</keyword>
<dbReference type="GO" id="GO:0003677">
    <property type="term" value="F:DNA binding"/>
    <property type="evidence" value="ECO:0007669"/>
    <property type="project" value="UniProtKB-KW"/>
</dbReference>
<dbReference type="PANTHER" id="PTHR38479">
    <property type="entry name" value="LMO0824 PROTEIN"/>
    <property type="match status" value="1"/>
</dbReference>
<dbReference type="InterPro" id="IPR009351">
    <property type="entry name" value="AlkZ-like"/>
</dbReference>
<protein>
    <submittedName>
        <fullName evidence="1">Winged helix DNA-binding domain-containing protein</fullName>
    </submittedName>
</protein>
<comment type="caution">
    <text evidence="1">The sequence shown here is derived from an EMBL/GenBank/DDBJ whole genome shotgun (WGS) entry which is preliminary data.</text>
</comment>
<accession>A0A7K1LCC3</accession>
<gene>
    <name evidence="1" type="ORF">GNZ18_36680</name>
</gene>
<proteinExistence type="predicted"/>
<dbReference type="PANTHER" id="PTHR38479:SF2">
    <property type="entry name" value="WINGED HELIX DNA-BINDING DOMAIN-CONTAINING PROTEIN"/>
    <property type="match status" value="1"/>
</dbReference>
<evidence type="ECO:0000313" key="2">
    <source>
        <dbReference type="Proteomes" id="UP000432015"/>
    </source>
</evidence>
<dbReference type="Proteomes" id="UP000432015">
    <property type="component" value="Unassembled WGS sequence"/>
</dbReference>
<name>A0A7K1LCC3_9ACTN</name>
<evidence type="ECO:0000313" key="1">
    <source>
        <dbReference type="EMBL" id="MUN42081.1"/>
    </source>
</evidence>
<sequence length="363" mass="40366">MTTDVLGRRALNRALLARQLLLDRHPMPALDAIEHLVGMQSQAPNPPYVGLWSRLEGFDFGELSALMTDRRAARIVLMRGTLHLVSARDARALRPLTQVVLDNYLKSPRAVPLRGFDLAPVVARARTLLEEAPRSDKELRALLAERWPDLDADLLVWAVRCSLPLVQVPPRGVWGASGLARHTTLESWLGEPHPEPSLDEMVLRYLGAFGPASVQDVQHWSGLTRLGEVVERVLPKLRAFRDESGRVLYDLPEAPRPDPGTPAPVRFVPEFDNLLLSHADRARVISEEHRKRVFTVNGIIRATFLVDGFVHGMWKMERKRGAATLRLMPFSPVPEPAQAALAEEAGRLLAAAHPDAATHTVEL</sequence>
<dbReference type="RefSeq" id="WP_156221480.1">
    <property type="nucleotide sequence ID" value="NZ_WOFH01000018.1"/>
</dbReference>
<reference evidence="1 2" key="1">
    <citation type="submission" date="2019-11" db="EMBL/GenBank/DDBJ databases">
        <authorList>
            <person name="Cao P."/>
        </authorList>
    </citation>
    <scope>NUCLEOTIDE SEQUENCE [LARGE SCALE GENOMIC DNA]</scope>
    <source>
        <strain evidence="1 2">NEAU-AAG5</strain>
    </source>
</reference>
<dbReference type="AlphaFoldDB" id="A0A7K1LCC3"/>
<organism evidence="1 2">
    <name type="scientific">Actinomadura litoris</name>
    <dbReference type="NCBI Taxonomy" id="2678616"/>
    <lineage>
        <taxon>Bacteria</taxon>
        <taxon>Bacillati</taxon>
        <taxon>Actinomycetota</taxon>
        <taxon>Actinomycetes</taxon>
        <taxon>Streptosporangiales</taxon>
        <taxon>Thermomonosporaceae</taxon>
        <taxon>Actinomadura</taxon>
    </lineage>
</organism>
<dbReference type="Pfam" id="PF06224">
    <property type="entry name" value="AlkZ-like"/>
    <property type="match status" value="1"/>
</dbReference>